<evidence type="ECO:0000256" key="4">
    <source>
        <dbReference type="ARBA" id="ARBA00022692"/>
    </source>
</evidence>
<comment type="catalytic activity">
    <reaction evidence="19">
        <text>17beta-estradiol + NADP(+) = estrone + NADPH + H(+)</text>
        <dbReference type="Rhea" id="RHEA:24616"/>
        <dbReference type="ChEBI" id="CHEBI:15378"/>
        <dbReference type="ChEBI" id="CHEBI:16469"/>
        <dbReference type="ChEBI" id="CHEBI:17263"/>
        <dbReference type="ChEBI" id="CHEBI:57783"/>
        <dbReference type="ChEBI" id="CHEBI:58349"/>
        <dbReference type="EC" id="1.1.1.62"/>
    </reaction>
</comment>
<evidence type="ECO:0000256" key="13">
    <source>
        <dbReference type="ARBA" id="ARBA00037337"/>
    </source>
</evidence>
<keyword evidence="6" id="KW-0521">NADP</keyword>
<dbReference type="Pfam" id="PF00106">
    <property type="entry name" value="adh_short"/>
    <property type="match status" value="1"/>
</dbReference>
<dbReference type="GO" id="GO:0006694">
    <property type="term" value="P:steroid biosynthetic process"/>
    <property type="evidence" value="ECO:0007669"/>
    <property type="project" value="UniProtKB-KW"/>
</dbReference>
<dbReference type="OMA" id="SGHWNHE"/>
<dbReference type="PIRSF" id="PIRSF000126">
    <property type="entry name" value="11-beta-HSD1"/>
    <property type="match status" value="1"/>
</dbReference>
<dbReference type="Gene3D" id="3.40.50.720">
    <property type="entry name" value="NAD(P)-binding Rossmann-like Domain"/>
    <property type="match status" value="1"/>
</dbReference>
<comment type="function">
    <text evidence="13">Catalyzes the second of the four reactions of the long-chain fatty acids elongation cycle. This endoplasmic reticulum-bound enzymatic process, allows the addition of two carbons to the chain of long- and very long-chain fatty acids/VLCFAs per cycle. This enzyme has a 3-ketoacyl-CoA reductase activity, reducing 3-ketoacyl-CoA to 3-hydroxyacyl-CoA, within each cycle of fatty acid elongation. Thereby, it may participate in the production of VLCFAs of different chain lengths that are involved in multiple biological processes as precursors of membrane lipids and lipid mediators. May also catalyze the transformation of estrone (E1) into estradiol (E2) and play a role in estrogen formation.</text>
</comment>
<dbReference type="CDD" id="cd05356">
    <property type="entry name" value="17beta-HSD1_like_SDR_c"/>
    <property type="match status" value="1"/>
</dbReference>
<dbReference type="InterPro" id="IPR020904">
    <property type="entry name" value="Sc_DH/Rdtase_CS"/>
</dbReference>
<dbReference type="PROSITE" id="PS00061">
    <property type="entry name" value="ADH_SHORT"/>
    <property type="match status" value="1"/>
</dbReference>
<dbReference type="PRINTS" id="PR00081">
    <property type="entry name" value="GDHRDH"/>
</dbReference>
<dbReference type="InterPro" id="IPR036291">
    <property type="entry name" value="NAD(P)-bd_dom_sf"/>
</dbReference>
<keyword evidence="7" id="KW-0752">Steroid biosynthesis</keyword>
<dbReference type="PANTHER" id="PTHR43899:SF14">
    <property type="entry name" value="VERY-LONG-CHAIN 3-OXOACYL-COA REDUCTASE"/>
    <property type="match status" value="1"/>
</dbReference>
<evidence type="ECO:0000256" key="21">
    <source>
        <dbReference type="SAM" id="Phobius"/>
    </source>
</evidence>
<evidence type="ECO:0000256" key="8">
    <source>
        <dbReference type="ARBA" id="ARBA00022989"/>
    </source>
</evidence>
<evidence type="ECO:0000256" key="12">
    <source>
        <dbReference type="ARBA" id="ARBA00024072"/>
    </source>
</evidence>
<comment type="similarity">
    <text evidence="15">Belongs to the short-chain dehydrogenases/reductases (SDR) family. 17-beta-HSD 3 subfamily.</text>
</comment>
<evidence type="ECO:0000256" key="2">
    <source>
        <dbReference type="ARBA" id="ARBA00005194"/>
    </source>
</evidence>
<evidence type="ECO:0000256" key="1">
    <source>
        <dbReference type="ARBA" id="ARBA00004477"/>
    </source>
</evidence>
<dbReference type="PANTHER" id="PTHR43899">
    <property type="entry name" value="RH59310P"/>
    <property type="match status" value="1"/>
</dbReference>
<dbReference type="GO" id="GO:0004303">
    <property type="term" value="F:estradiol 17-beta-dehydrogenase [NAD(P)+] activity"/>
    <property type="evidence" value="ECO:0007669"/>
    <property type="project" value="UniProtKB-EC"/>
</dbReference>
<accession>A0A8D2L639</accession>
<keyword evidence="8 21" id="KW-1133">Transmembrane helix</keyword>
<evidence type="ECO:0000256" key="11">
    <source>
        <dbReference type="ARBA" id="ARBA00023136"/>
    </source>
</evidence>
<evidence type="ECO:0000256" key="18">
    <source>
        <dbReference type="ARBA" id="ARBA00048022"/>
    </source>
</evidence>
<keyword evidence="5" id="KW-0256">Endoplasmic reticulum</keyword>
<comment type="pathway">
    <text evidence="2">Lipid metabolism; fatty acid biosynthesis.</text>
</comment>
<reference evidence="22" key="2">
    <citation type="submission" date="2025-09" db="UniProtKB">
        <authorList>
            <consortium name="Ensembl"/>
        </authorList>
    </citation>
    <scope>IDENTIFICATION</scope>
</reference>
<dbReference type="EC" id="1.1.1.330" evidence="16"/>
<comment type="catalytic activity">
    <reaction evidence="18">
        <text>17beta-estradiol + NAD(+) = estrone + NADH + H(+)</text>
        <dbReference type="Rhea" id="RHEA:24612"/>
        <dbReference type="ChEBI" id="CHEBI:15378"/>
        <dbReference type="ChEBI" id="CHEBI:16469"/>
        <dbReference type="ChEBI" id="CHEBI:17263"/>
        <dbReference type="ChEBI" id="CHEBI:57540"/>
        <dbReference type="ChEBI" id="CHEBI:57945"/>
        <dbReference type="EC" id="1.1.1.62"/>
    </reaction>
</comment>
<keyword evidence="4 21" id="KW-0812">Transmembrane</keyword>
<evidence type="ECO:0000256" key="15">
    <source>
        <dbReference type="ARBA" id="ARBA00038261"/>
    </source>
</evidence>
<dbReference type="Proteomes" id="UP000694545">
    <property type="component" value="Unplaced"/>
</dbReference>
<evidence type="ECO:0000256" key="6">
    <source>
        <dbReference type="ARBA" id="ARBA00022857"/>
    </source>
</evidence>
<organism evidence="22 23">
    <name type="scientific">Varanus komodoensis</name>
    <name type="common">Komodo dragon</name>
    <dbReference type="NCBI Taxonomy" id="61221"/>
    <lineage>
        <taxon>Eukaryota</taxon>
        <taxon>Metazoa</taxon>
        <taxon>Chordata</taxon>
        <taxon>Craniata</taxon>
        <taxon>Vertebrata</taxon>
        <taxon>Euteleostomi</taxon>
        <taxon>Lepidosauria</taxon>
        <taxon>Squamata</taxon>
        <taxon>Bifurcata</taxon>
        <taxon>Unidentata</taxon>
        <taxon>Episquamata</taxon>
        <taxon>Toxicofera</taxon>
        <taxon>Anguimorpha</taxon>
        <taxon>Paleoanguimorpha</taxon>
        <taxon>Varanoidea</taxon>
        <taxon>Varanidae</taxon>
        <taxon>Varanus</taxon>
    </lineage>
</organism>
<dbReference type="Ensembl" id="ENSVKKT00000017756.1">
    <property type="protein sequence ID" value="ENSVKKP00000017324.1"/>
    <property type="gene ID" value="ENSVKKG00000011839.1"/>
</dbReference>
<name>A0A8D2L639_VARKO</name>
<evidence type="ECO:0000256" key="19">
    <source>
        <dbReference type="ARBA" id="ARBA00048906"/>
    </source>
</evidence>
<dbReference type="EC" id="1.1.1.62" evidence="12"/>
<feature type="transmembrane region" description="Helical" evidence="21">
    <location>
        <begin position="51"/>
        <end position="71"/>
    </location>
</feature>
<evidence type="ECO:0000256" key="20">
    <source>
        <dbReference type="ARBA" id="ARBA00049509"/>
    </source>
</evidence>
<evidence type="ECO:0000256" key="7">
    <source>
        <dbReference type="ARBA" id="ARBA00022955"/>
    </source>
</evidence>
<keyword evidence="10" id="KW-0443">Lipid metabolism</keyword>
<keyword evidence="9" id="KW-0560">Oxidoreductase</keyword>
<dbReference type="PRINTS" id="PR00080">
    <property type="entry name" value="SDRFAMILY"/>
</dbReference>
<evidence type="ECO:0000256" key="14">
    <source>
        <dbReference type="ARBA" id="ARBA00037929"/>
    </source>
</evidence>
<dbReference type="InterPro" id="IPR002347">
    <property type="entry name" value="SDR_fam"/>
</dbReference>
<evidence type="ECO:0000256" key="3">
    <source>
        <dbReference type="ARBA" id="ARBA00022516"/>
    </source>
</evidence>
<comment type="catalytic activity">
    <reaction evidence="20">
        <text>a very-long-chain (3R)-3-hydroxyacyl-CoA + NADP(+) = a very-long-chain 3-oxoacyl-CoA + NADPH + H(+)</text>
        <dbReference type="Rhea" id="RHEA:48680"/>
        <dbReference type="ChEBI" id="CHEBI:15378"/>
        <dbReference type="ChEBI" id="CHEBI:57783"/>
        <dbReference type="ChEBI" id="CHEBI:58349"/>
        <dbReference type="ChEBI" id="CHEBI:85440"/>
        <dbReference type="ChEBI" id="CHEBI:90725"/>
        <dbReference type="EC" id="1.1.1.330"/>
    </reaction>
</comment>
<evidence type="ECO:0000256" key="9">
    <source>
        <dbReference type="ARBA" id="ARBA00023002"/>
    </source>
</evidence>
<dbReference type="InterPro" id="IPR051019">
    <property type="entry name" value="VLCFA-Steroid_DH"/>
</dbReference>
<sequence>MRCRGGIILGTSPAEGGRVQSCRGRRTCRCRRFVVRAMEASESFLSSYTGLFYWVGVLSVAYFVYSLLFYIKYALRMWVLGNPTAVGPHLGAWAVITGATDGIGKAYAEELARRGMKVVLISRSQEKLHQVANEITEKFKVETKTITADFGDREAIYHNIKAGLEGLEIGILVNNVGVSYNYPEYFLEIPDLDKTIDHMINVNVISMCKMTQLVLPGMLERSKGVIVNVSSLAGLFPSPFLTLYSATKAFGNFFSRCISKEYKKKGVIVQTVVPYFVVTKLSKIHKSSTFRPTPEWYVKYALNTVGLESHTSGYPAHELLAWGSKFVPQWYSTKFITETALKLRARHMKKQKEN</sequence>
<evidence type="ECO:0000256" key="16">
    <source>
        <dbReference type="ARBA" id="ARBA00039105"/>
    </source>
</evidence>
<dbReference type="AlphaFoldDB" id="A0A8D2L639"/>
<evidence type="ECO:0000256" key="5">
    <source>
        <dbReference type="ARBA" id="ARBA00022824"/>
    </source>
</evidence>
<protein>
    <recommendedName>
        <fullName evidence="17">3-ketoacyl-CoA reductase</fullName>
        <ecNumber evidence="16">1.1.1.330</ecNumber>
        <ecNumber evidence="12">1.1.1.62</ecNumber>
    </recommendedName>
</protein>
<comment type="subcellular location">
    <subcellularLocation>
        <location evidence="1">Endoplasmic reticulum membrane</location>
        <topology evidence="1">Multi-pass membrane protein</topology>
    </subcellularLocation>
</comment>
<dbReference type="GO" id="GO:0141040">
    <property type="term" value="F:very-long-chain 3-oxoacyl-CoA reductase activity"/>
    <property type="evidence" value="ECO:0007669"/>
    <property type="project" value="UniProtKB-EC"/>
</dbReference>
<reference evidence="22" key="1">
    <citation type="submission" date="2025-08" db="UniProtKB">
        <authorList>
            <consortium name="Ensembl"/>
        </authorList>
    </citation>
    <scope>IDENTIFICATION</scope>
</reference>
<evidence type="ECO:0000313" key="22">
    <source>
        <dbReference type="Ensembl" id="ENSVKKP00000017324.1"/>
    </source>
</evidence>
<keyword evidence="3" id="KW-0444">Lipid biosynthesis</keyword>
<dbReference type="GO" id="GO:0005789">
    <property type="term" value="C:endoplasmic reticulum membrane"/>
    <property type="evidence" value="ECO:0007669"/>
    <property type="project" value="UniProtKB-SubCell"/>
</dbReference>
<proteinExistence type="inferred from homology"/>
<keyword evidence="23" id="KW-1185">Reference proteome</keyword>
<comment type="pathway">
    <text evidence="14">Steroid biosynthesis; estrogen biosynthesis.</text>
</comment>
<dbReference type="SUPFAM" id="SSF51735">
    <property type="entry name" value="NAD(P)-binding Rossmann-fold domains"/>
    <property type="match status" value="1"/>
</dbReference>
<evidence type="ECO:0000313" key="23">
    <source>
        <dbReference type="Proteomes" id="UP000694545"/>
    </source>
</evidence>
<evidence type="ECO:0000256" key="17">
    <source>
        <dbReference type="ARBA" id="ARBA00041250"/>
    </source>
</evidence>
<dbReference type="FunFam" id="3.40.50.720:FF:000137">
    <property type="entry name" value="Hydroxysteroid (17-beta) dehydrogenase 3"/>
    <property type="match status" value="1"/>
</dbReference>
<keyword evidence="11 21" id="KW-0472">Membrane</keyword>
<evidence type="ECO:0000256" key="10">
    <source>
        <dbReference type="ARBA" id="ARBA00023098"/>
    </source>
</evidence>